<evidence type="ECO:0000313" key="1">
    <source>
        <dbReference type="EMBL" id="GFG65605.1"/>
    </source>
</evidence>
<reference evidence="1 2" key="1">
    <citation type="journal article" date="2019" name="Emerg. Microbes Infect.">
        <title>Comprehensive subspecies identification of 175 nontuberculous mycobacteria species based on 7547 genomic profiles.</title>
        <authorList>
            <person name="Matsumoto Y."/>
            <person name="Kinjo T."/>
            <person name="Motooka D."/>
            <person name="Nabeya D."/>
            <person name="Jung N."/>
            <person name="Uechi K."/>
            <person name="Horii T."/>
            <person name="Iida T."/>
            <person name="Fujita J."/>
            <person name="Nakamura S."/>
        </authorList>
    </citation>
    <scope>NUCLEOTIDE SEQUENCE [LARGE SCALE GENOMIC DNA]</scope>
    <source>
        <strain evidence="1 2">JCM 13573</strain>
    </source>
</reference>
<name>A0ABQ1BPG7_9MYCO</name>
<keyword evidence="2" id="KW-1185">Reference proteome</keyword>
<comment type="caution">
    <text evidence="1">The sequence shown here is derived from an EMBL/GenBank/DDBJ whole genome shotgun (WGS) entry which is preliminary data.</text>
</comment>
<proteinExistence type="predicted"/>
<organism evidence="1 2">
    <name type="scientific">Mycobacterium kubicae</name>
    <dbReference type="NCBI Taxonomy" id="120959"/>
    <lineage>
        <taxon>Bacteria</taxon>
        <taxon>Bacillati</taxon>
        <taxon>Actinomycetota</taxon>
        <taxon>Actinomycetes</taxon>
        <taxon>Mycobacteriales</taxon>
        <taxon>Mycobacteriaceae</taxon>
        <taxon>Mycobacterium</taxon>
        <taxon>Mycobacterium simiae complex</taxon>
    </lineage>
</organism>
<dbReference type="Proteomes" id="UP000465306">
    <property type="component" value="Unassembled WGS sequence"/>
</dbReference>
<gene>
    <name evidence="1" type="ORF">MKUB_30950</name>
</gene>
<evidence type="ECO:0008006" key="3">
    <source>
        <dbReference type="Google" id="ProtNLM"/>
    </source>
</evidence>
<sequence length="200" mass="21649">MRRGRPARTRTHPPADKHADVSLTGLARRVIELCDHLNLNRIDLVANDTGGAMAQIVAAHLGDRLLTLTLTNCDTEGNTPPLIFKPVTVAARLGLIIKIGPHVATRRPLMQRVLGIGYQHPRRLPREIVDAYIEPVLGTAVAARALSRIITALSSTDLAAVRPHLSQLTAPTLIVTCSRFPGRLVLGVHAAVFVVVWCLS</sequence>
<dbReference type="Gene3D" id="3.40.50.1820">
    <property type="entry name" value="alpha/beta hydrolase"/>
    <property type="match status" value="1"/>
</dbReference>
<dbReference type="InterPro" id="IPR029058">
    <property type="entry name" value="AB_hydrolase_fold"/>
</dbReference>
<dbReference type="EMBL" id="BLKU01000005">
    <property type="protein sequence ID" value="GFG65605.1"/>
    <property type="molecule type" value="Genomic_DNA"/>
</dbReference>
<dbReference type="SUPFAM" id="SSF53474">
    <property type="entry name" value="alpha/beta-Hydrolases"/>
    <property type="match status" value="1"/>
</dbReference>
<protein>
    <recommendedName>
        <fullName evidence="3">Alpha/beta hydrolase</fullName>
    </recommendedName>
</protein>
<accession>A0ABQ1BPG7</accession>
<evidence type="ECO:0000313" key="2">
    <source>
        <dbReference type="Proteomes" id="UP000465306"/>
    </source>
</evidence>